<evidence type="ECO:0000256" key="1">
    <source>
        <dbReference type="SAM" id="MobiDB-lite"/>
    </source>
</evidence>
<evidence type="ECO:0008006" key="4">
    <source>
        <dbReference type="Google" id="ProtNLM"/>
    </source>
</evidence>
<proteinExistence type="predicted"/>
<gene>
    <name evidence="2" type="ORF">ESP62_014495</name>
</gene>
<name>A0A641ALM2_9ACTN</name>
<organism evidence="2 3">
    <name type="scientific">Aeromicrobium fastidiosum</name>
    <dbReference type="NCBI Taxonomy" id="52699"/>
    <lineage>
        <taxon>Bacteria</taxon>
        <taxon>Bacillati</taxon>
        <taxon>Actinomycetota</taxon>
        <taxon>Actinomycetes</taxon>
        <taxon>Propionibacteriales</taxon>
        <taxon>Nocardioidaceae</taxon>
        <taxon>Aeromicrobium</taxon>
    </lineage>
</organism>
<reference evidence="2" key="1">
    <citation type="submission" date="2019-09" db="EMBL/GenBank/DDBJ databases">
        <authorList>
            <person name="Li J."/>
        </authorList>
    </citation>
    <scope>NUCLEOTIDE SEQUENCE [LARGE SCALE GENOMIC DNA]</scope>
    <source>
        <strain evidence="2">NRBC 14897</strain>
    </source>
</reference>
<dbReference type="Proteomes" id="UP001515100">
    <property type="component" value="Unassembled WGS sequence"/>
</dbReference>
<feature type="region of interest" description="Disordered" evidence="1">
    <location>
        <begin position="70"/>
        <end position="97"/>
    </location>
</feature>
<dbReference type="AlphaFoldDB" id="A0A641ALM2"/>
<keyword evidence="3" id="KW-1185">Reference proteome</keyword>
<dbReference type="EMBL" id="SDPP02000004">
    <property type="protein sequence ID" value="KAA1374601.1"/>
    <property type="molecule type" value="Genomic_DNA"/>
</dbReference>
<evidence type="ECO:0000313" key="2">
    <source>
        <dbReference type="EMBL" id="KAA1374601.1"/>
    </source>
</evidence>
<dbReference type="Gene3D" id="1.20.5.320">
    <property type="entry name" value="6-Phosphogluconate Dehydrogenase, domain 3"/>
    <property type="match status" value="1"/>
</dbReference>
<protein>
    <recommendedName>
        <fullName evidence="4">Collagen-like protein</fullName>
    </recommendedName>
</protein>
<accession>A0A641ALM2</accession>
<sequence length="213" mass="20775">MRPSRSSVLVAVGVVAGLLVGGGTVAVAAGAGSSVKVCTTSKGLVRGAAANGTCPKKTVKRTVVVQGPAGAAGPAGPAGVPGPSGAPGAPGATGAAGPGTTDIDYVSNNTSGVTVLQLGDISLTAHCTGGQVNLLGFSNSSAIRLSGTHAVGTGTPVSDRASSAAFMPGLQHSDSVWVDWLITNQTTHESVSLQLFGTHETGNTCRFTGQLTK</sequence>
<evidence type="ECO:0000313" key="3">
    <source>
        <dbReference type="Proteomes" id="UP001515100"/>
    </source>
</evidence>
<comment type="caution">
    <text evidence="2">The sequence shown here is derived from an EMBL/GenBank/DDBJ whole genome shotgun (WGS) entry which is preliminary data.</text>
</comment>
<dbReference type="RefSeq" id="WP_129185764.1">
    <property type="nucleotide sequence ID" value="NZ_JAGIOG010000001.1"/>
</dbReference>